<dbReference type="Gene3D" id="1.50.10.10">
    <property type="match status" value="1"/>
</dbReference>
<dbReference type="RefSeq" id="WP_160367718.1">
    <property type="nucleotide sequence ID" value="NZ_WSQA01000002.1"/>
</dbReference>
<proteinExistence type="inferred from homology"/>
<dbReference type="Pfam" id="PF07221">
    <property type="entry name" value="GlcNAc_2-epim"/>
    <property type="match status" value="1"/>
</dbReference>
<evidence type="ECO:0000313" key="4">
    <source>
        <dbReference type="Proteomes" id="UP000435036"/>
    </source>
</evidence>
<evidence type="ECO:0000256" key="1">
    <source>
        <dbReference type="ARBA" id="ARBA00008558"/>
    </source>
</evidence>
<keyword evidence="2 3" id="KW-0413">Isomerase</keyword>
<sequence length="394" mass="45793">MDFKARHNFYSQYLKNDILPFWMKHSLDEEDGGYYTCLDREGKVFDSDKFVWLQNRQIWTFSMFYNQLEQNPQFLQIAEHGAAFMEKHGRNEAGDWYFSLDKKGQPLTQAYNIFSDCFACMAFAQLSKASGNQAYAELAVNTFKRILERKDNPKGIYNKATGNRPLKGFSLPMILCNLVLEIEHLLSPEEVEATLKYGVNEVMNVFYKAELGLIVENVKADGSIDDSSDGRVINPGHGLESMWFLMDIAEKWNDSALIEQCVQISLQLMDYGWDQEHGGIFYFLDRKNSPPFQLEWDQKLWWVHLEACIAMLKGYQLTGNKQCLAWYEKLHDYIWEHFVDSEFGEMYGYLNRQGEVLINLKGGKWKGCFHVPRAIFQLANLSNKIAQAEELKIN</sequence>
<protein>
    <submittedName>
        <fullName evidence="3">AGE family epimerase/isomerase</fullName>
    </submittedName>
</protein>
<dbReference type="GO" id="GO:0016853">
    <property type="term" value="F:isomerase activity"/>
    <property type="evidence" value="ECO:0007669"/>
    <property type="project" value="UniProtKB-KW"/>
</dbReference>
<dbReference type="SUPFAM" id="SSF48208">
    <property type="entry name" value="Six-hairpin glycosidases"/>
    <property type="match status" value="1"/>
</dbReference>
<dbReference type="EMBL" id="WSQA01000002">
    <property type="protein sequence ID" value="MVZ61072.1"/>
    <property type="molecule type" value="Genomic_DNA"/>
</dbReference>
<comment type="similarity">
    <text evidence="1">Belongs to the N-acylglucosamine 2-epimerase family.</text>
</comment>
<reference evidence="3 4" key="1">
    <citation type="submission" date="2019-12" db="EMBL/GenBank/DDBJ databases">
        <authorList>
            <person name="Dong K."/>
        </authorList>
    </citation>
    <scope>NUCLEOTIDE SEQUENCE [LARGE SCALE GENOMIC DNA]</scope>
    <source>
        <strain evidence="3 4">JCM 31225</strain>
    </source>
</reference>
<accession>A0A6N8KZU3</accession>
<dbReference type="OrthoDB" id="618431at2"/>
<dbReference type="PANTHER" id="PTHR15108">
    <property type="entry name" value="N-ACYLGLUCOSAMINE-2-EPIMERASE"/>
    <property type="match status" value="1"/>
</dbReference>
<name>A0A6N8KZU3_9SPHI</name>
<dbReference type="InterPro" id="IPR008928">
    <property type="entry name" value="6-hairpin_glycosidase_sf"/>
</dbReference>
<evidence type="ECO:0000313" key="3">
    <source>
        <dbReference type="EMBL" id="MVZ61072.1"/>
    </source>
</evidence>
<gene>
    <name evidence="3" type="ORF">GQF63_03450</name>
</gene>
<dbReference type="InterPro" id="IPR012341">
    <property type="entry name" value="6hp_glycosidase-like_sf"/>
</dbReference>
<comment type="caution">
    <text evidence="3">The sequence shown here is derived from an EMBL/GenBank/DDBJ whole genome shotgun (WGS) entry which is preliminary data.</text>
</comment>
<dbReference type="InterPro" id="IPR010819">
    <property type="entry name" value="AGE/CE"/>
</dbReference>
<dbReference type="AlphaFoldDB" id="A0A6N8KZU3"/>
<keyword evidence="4" id="KW-1185">Reference proteome</keyword>
<dbReference type="CDD" id="cd00249">
    <property type="entry name" value="AGE"/>
    <property type="match status" value="1"/>
</dbReference>
<dbReference type="InterPro" id="IPR034116">
    <property type="entry name" value="AGE_dom"/>
</dbReference>
<dbReference type="Proteomes" id="UP000435036">
    <property type="component" value="Unassembled WGS sequence"/>
</dbReference>
<dbReference type="FunFam" id="1.50.10.10:FF:000021">
    <property type="entry name" value="N-acylglucosamine 2-epimerase"/>
    <property type="match status" value="1"/>
</dbReference>
<evidence type="ECO:0000256" key="2">
    <source>
        <dbReference type="ARBA" id="ARBA00023235"/>
    </source>
</evidence>
<organism evidence="3 4">
    <name type="scientific">Sphingobacterium humi</name>
    <dbReference type="NCBI Taxonomy" id="1796905"/>
    <lineage>
        <taxon>Bacteria</taxon>
        <taxon>Pseudomonadati</taxon>
        <taxon>Bacteroidota</taxon>
        <taxon>Sphingobacteriia</taxon>
        <taxon>Sphingobacteriales</taxon>
        <taxon>Sphingobacteriaceae</taxon>
        <taxon>Sphingobacterium</taxon>
    </lineage>
</organism>
<dbReference type="GO" id="GO:0005975">
    <property type="term" value="P:carbohydrate metabolic process"/>
    <property type="evidence" value="ECO:0007669"/>
    <property type="project" value="InterPro"/>
</dbReference>